<evidence type="ECO:0000313" key="7">
    <source>
        <dbReference type="EMBL" id="EEO39932.1"/>
    </source>
</evidence>
<name>A0A0M1VTF5_FUSVC</name>
<evidence type="ECO:0000256" key="6">
    <source>
        <dbReference type="SAM" id="Phobius"/>
    </source>
</evidence>
<accession>A0A0M1VTF5</accession>
<dbReference type="PANTHER" id="PTHR42865">
    <property type="entry name" value="PROTON/GLUTAMATE-ASPARTATE SYMPORTER"/>
    <property type="match status" value="1"/>
</dbReference>
<evidence type="ECO:0000256" key="3">
    <source>
        <dbReference type="ARBA" id="ARBA00022692"/>
    </source>
</evidence>
<comment type="subcellular location">
    <subcellularLocation>
        <location evidence="1">Membrane</location>
        <topology evidence="1">Multi-pass membrane protein</topology>
    </subcellularLocation>
</comment>
<dbReference type="EMBL" id="ACDE02000012">
    <property type="protein sequence ID" value="EEO39932.1"/>
    <property type="molecule type" value="Genomic_DNA"/>
</dbReference>
<dbReference type="eggNOG" id="COG1301">
    <property type="taxonomic scope" value="Bacteria"/>
</dbReference>
<feature type="transmembrane region" description="Helical" evidence="6">
    <location>
        <begin position="198"/>
        <end position="224"/>
    </location>
</feature>
<feature type="transmembrane region" description="Helical" evidence="6">
    <location>
        <begin position="75"/>
        <end position="100"/>
    </location>
</feature>
<feature type="transmembrane region" description="Helical" evidence="6">
    <location>
        <begin position="334"/>
        <end position="360"/>
    </location>
</feature>
<evidence type="ECO:0000256" key="2">
    <source>
        <dbReference type="ARBA" id="ARBA00022448"/>
    </source>
</evidence>
<dbReference type="Gene3D" id="1.10.3860.10">
    <property type="entry name" value="Sodium:dicarboxylate symporter"/>
    <property type="match status" value="1"/>
</dbReference>
<dbReference type="AlphaFoldDB" id="A0A0M1VTF5"/>
<evidence type="ECO:0000256" key="5">
    <source>
        <dbReference type="ARBA" id="ARBA00023136"/>
    </source>
</evidence>
<dbReference type="InterPro" id="IPR036458">
    <property type="entry name" value="Na:dicarbo_symporter_sf"/>
</dbReference>
<dbReference type="SUPFAM" id="SSF118215">
    <property type="entry name" value="Proton glutamate symport protein"/>
    <property type="match status" value="1"/>
</dbReference>
<feature type="transmembrane region" description="Helical" evidence="6">
    <location>
        <begin position="124"/>
        <end position="146"/>
    </location>
</feature>
<evidence type="ECO:0000313" key="8">
    <source>
        <dbReference type="Proteomes" id="UP000004925"/>
    </source>
</evidence>
<evidence type="ECO:0008006" key="9">
    <source>
        <dbReference type="Google" id="ProtNLM"/>
    </source>
</evidence>
<keyword evidence="5 6" id="KW-0472">Membrane</keyword>
<feature type="transmembrane region" description="Helical" evidence="6">
    <location>
        <begin position="12"/>
        <end position="29"/>
    </location>
</feature>
<keyword evidence="3 6" id="KW-0812">Transmembrane</keyword>
<feature type="transmembrane region" description="Helical" evidence="6">
    <location>
        <begin position="308"/>
        <end position="328"/>
    </location>
</feature>
<dbReference type="InterPro" id="IPR001991">
    <property type="entry name" value="Na-dicarboxylate_symporter"/>
</dbReference>
<proteinExistence type="predicted"/>
<feature type="transmembrane region" description="Helical" evidence="6">
    <location>
        <begin position="41"/>
        <end position="63"/>
    </location>
</feature>
<dbReference type="GO" id="GO:0005886">
    <property type="term" value="C:plasma membrane"/>
    <property type="evidence" value="ECO:0007669"/>
    <property type="project" value="TreeGrafter"/>
</dbReference>
<protein>
    <recommendedName>
        <fullName evidence="9">Dicarboxylate/amino acid:cation symporter</fullName>
    </recommendedName>
</protein>
<feature type="transmembrane region" description="Helical" evidence="6">
    <location>
        <begin position="166"/>
        <end position="186"/>
    </location>
</feature>
<dbReference type="RefSeq" id="WP_008802774.1">
    <property type="nucleotide sequence ID" value="NZ_KQ235735.1"/>
</dbReference>
<evidence type="ECO:0000256" key="4">
    <source>
        <dbReference type="ARBA" id="ARBA00022989"/>
    </source>
</evidence>
<evidence type="ECO:0000256" key="1">
    <source>
        <dbReference type="ARBA" id="ARBA00004141"/>
    </source>
</evidence>
<dbReference type="PANTHER" id="PTHR42865:SF10">
    <property type="entry name" value="SODIUM:DICARBOXYLATE SYMPORTER FAMILY PROTEIN"/>
    <property type="match status" value="1"/>
</dbReference>
<keyword evidence="2" id="KW-0813">Transport</keyword>
<gene>
    <name evidence="7" type="ORF">FSCG_00645</name>
</gene>
<sequence length="390" mass="41690">MEKEKKGDTLIIKLVLGVIVGIIIGLVSNEQVISVILPIKFFLGELIFFVVPFIIIGFIAPAITQLKANASKMLLTMLGLSYLSSVGAAFFSATAGYILIPKLNIVSDVEGLKTLPDILFKVQIPPAISVMGALVLALLMGLAVVWTNSKRTEELLMEFNNIVLTIVNKIIIPILPIFIATTFATLAYEGSITKQFPVFLKVILIVLIGHYIWITILYTIAGIVSGKNPWKLLKHYGPAYMTAVGTMSSAATLPVSLQCVRKSEVLDEEITNFAIPLGATTHLCGSVLTETFFVMVVSKILYGDVPPVGTMILFIILLGIFAVGAPGVPGGTVLASLGLIISVLGFDETGTALMITIFALQDSFGTACNITGDGALALILNGIFKKKQTN</sequence>
<dbReference type="HOGENOM" id="CLU_035303_0_0_0"/>
<dbReference type="Proteomes" id="UP000004925">
    <property type="component" value="Unassembled WGS sequence"/>
</dbReference>
<reference evidence="7 8" key="1">
    <citation type="submission" date="2011-10" db="EMBL/GenBank/DDBJ databases">
        <title>The Genome Sequence of Fusobacterium sp. 4_1_13.</title>
        <authorList>
            <consortium name="The Broad Institute Genome Sequencing Platform"/>
            <person name="Earl A."/>
            <person name="Ward D."/>
            <person name="Feldgarden M."/>
            <person name="Gevers D."/>
            <person name="Strauss J."/>
            <person name="Ambrose C."/>
            <person name="Allen-Vercoe E."/>
            <person name="Young S.K."/>
            <person name="Zeng Q."/>
            <person name="Gargeya S."/>
            <person name="Fitzgerald M."/>
            <person name="Haas B."/>
            <person name="Abouelleil A."/>
            <person name="Alvarado L."/>
            <person name="Arachchi H.M."/>
            <person name="Berlin A."/>
            <person name="Brown A."/>
            <person name="Chapman S.B."/>
            <person name="Chen Z."/>
            <person name="Dunbar C."/>
            <person name="Freedman E."/>
            <person name="Gearin G."/>
            <person name="Goldberg J."/>
            <person name="Griggs A."/>
            <person name="Gujja S."/>
            <person name="Heiman D."/>
            <person name="Howarth C."/>
            <person name="Larson L."/>
            <person name="Lui A."/>
            <person name="MacDonald P.J."/>
            <person name="Montmayeur A."/>
            <person name="Murphy C."/>
            <person name="Neiman D."/>
            <person name="Pearson M."/>
            <person name="Priest M."/>
            <person name="Roberts A."/>
            <person name="Saif S."/>
            <person name="Shea T."/>
            <person name="Shenoy N."/>
            <person name="Sisk P."/>
            <person name="Stolte C."/>
            <person name="Sykes S."/>
            <person name="Wortman J."/>
            <person name="Nusbaum C."/>
            <person name="Birren B."/>
        </authorList>
    </citation>
    <scope>NUCLEOTIDE SEQUENCE [LARGE SCALE GENOMIC DNA]</scope>
    <source>
        <strain evidence="7 8">4_1_13</strain>
    </source>
</reference>
<comment type="caution">
    <text evidence="7">The sequence shown here is derived from an EMBL/GenBank/DDBJ whole genome shotgun (WGS) entry which is preliminary data.</text>
</comment>
<dbReference type="GO" id="GO:0015293">
    <property type="term" value="F:symporter activity"/>
    <property type="evidence" value="ECO:0007669"/>
    <property type="project" value="InterPro"/>
</dbReference>
<dbReference type="PRINTS" id="PR00173">
    <property type="entry name" value="EDTRNSPORT"/>
</dbReference>
<keyword evidence="4 6" id="KW-1133">Transmembrane helix</keyword>
<organism evidence="7 8">
    <name type="scientific">Fusobacterium vincentii 4_1_13</name>
    <dbReference type="NCBI Taxonomy" id="469606"/>
    <lineage>
        <taxon>Bacteria</taxon>
        <taxon>Fusobacteriati</taxon>
        <taxon>Fusobacteriota</taxon>
        <taxon>Fusobacteriia</taxon>
        <taxon>Fusobacteriales</taxon>
        <taxon>Fusobacteriaceae</taxon>
        <taxon>Fusobacterium</taxon>
    </lineage>
</organism>
<dbReference type="Pfam" id="PF00375">
    <property type="entry name" value="SDF"/>
    <property type="match status" value="1"/>
</dbReference>